<organism evidence="6 7">
    <name type="scientific">Symbiodinium necroappetens</name>
    <dbReference type="NCBI Taxonomy" id="1628268"/>
    <lineage>
        <taxon>Eukaryota</taxon>
        <taxon>Sar</taxon>
        <taxon>Alveolata</taxon>
        <taxon>Dinophyceae</taxon>
        <taxon>Suessiales</taxon>
        <taxon>Symbiodiniaceae</taxon>
        <taxon>Symbiodinium</taxon>
    </lineage>
</organism>
<dbReference type="EMBL" id="CAJNJA010000001">
    <property type="protein sequence ID" value="CAE7149300.1"/>
    <property type="molecule type" value="Genomic_DNA"/>
</dbReference>
<dbReference type="InterPro" id="IPR005234">
    <property type="entry name" value="ScpB_csome_segregation"/>
</dbReference>
<dbReference type="GO" id="GO:0051301">
    <property type="term" value="P:cell division"/>
    <property type="evidence" value="ECO:0007669"/>
    <property type="project" value="UniProtKB-KW"/>
</dbReference>
<keyword evidence="4" id="KW-0131">Cell cycle</keyword>
<dbReference type="Pfam" id="PF04079">
    <property type="entry name" value="SMC_ScpB"/>
    <property type="match status" value="1"/>
</dbReference>
<dbReference type="Proteomes" id="UP000601435">
    <property type="component" value="Unassembled WGS sequence"/>
</dbReference>
<dbReference type="GO" id="GO:0051304">
    <property type="term" value="P:chromosome separation"/>
    <property type="evidence" value="ECO:0007669"/>
    <property type="project" value="InterPro"/>
</dbReference>
<accession>A0A812INY2</accession>
<dbReference type="PANTHER" id="PTHR34298">
    <property type="entry name" value="SEGREGATION AND CONDENSATION PROTEIN B"/>
    <property type="match status" value="1"/>
</dbReference>
<dbReference type="InterPro" id="IPR036388">
    <property type="entry name" value="WH-like_DNA-bd_sf"/>
</dbReference>
<dbReference type="InterPro" id="IPR036390">
    <property type="entry name" value="WH_DNA-bd_sf"/>
</dbReference>
<dbReference type="SUPFAM" id="SSF46785">
    <property type="entry name" value="Winged helix' DNA-binding domain"/>
    <property type="match status" value="2"/>
</dbReference>
<evidence type="ECO:0000256" key="1">
    <source>
        <dbReference type="ARBA" id="ARBA00022490"/>
    </source>
</evidence>
<evidence type="ECO:0000256" key="4">
    <source>
        <dbReference type="ARBA" id="ARBA00023306"/>
    </source>
</evidence>
<keyword evidence="1" id="KW-0963">Cytoplasm</keyword>
<dbReference type="NCBIfam" id="TIGR00281">
    <property type="entry name" value="SMC-Scp complex subunit ScpB"/>
    <property type="match status" value="1"/>
</dbReference>
<reference evidence="6" key="1">
    <citation type="submission" date="2021-02" db="EMBL/GenBank/DDBJ databases">
        <authorList>
            <person name="Dougan E. K."/>
            <person name="Rhodes N."/>
            <person name="Thang M."/>
            <person name="Chan C."/>
        </authorList>
    </citation>
    <scope>NUCLEOTIDE SEQUENCE</scope>
</reference>
<proteinExistence type="predicted"/>
<protein>
    <submittedName>
        <fullName evidence="6">ScpB protein</fullName>
    </submittedName>
</protein>
<dbReference type="OrthoDB" id="8300421at2759"/>
<gene>
    <name evidence="6" type="primary">scpB</name>
    <name evidence="6" type="ORF">SNEC2469_LOCUS105</name>
</gene>
<keyword evidence="7" id="KW-1185">Reference proteome</keyword>
<dbReference type="PANTHER" id="PTHR34298:SF2">
    <property type="entry name" value="SEGREGATION AND CONDENSATION PROTEIN B"/>
    <property type="match status" value="1"/>
</dbReference>
<comment type="caution">
    <text evidence="6">The sequence shown here is derived from an EMBL/GenBank/DDBJ whole genome shotgun (WGS) entry which is preliminary data.</text>
</comment>
<evidence type="ECO:0000313" key="6">
    <source>
        <dbReference type="EMBL" id="CAE7149300.1"/>
    </source>
</evidence>
<feature type="region of interest" description="Disordered" evidence="5">
    <location>
        <begin position="196"/>
        <end position="247"/>
    </location>
</feature>
<name>A0A812INY2_9DINO</name>
<evidence type="ECO:0000256" key="3">
    <source>
        <dbReference type="ARBA" id="ARBA00022829"/>
    </source>
</evidence>
<keyword evidence="3" id="KW-0159">Chromosome partition</keyword>
<sequence length="247" mass="27133">MDEAQIQRIIEAALLASDGPLTVANLTKLFAPGELDEENATKQVRDALKALQEESAERGVELKRVASGYRYQVRQDLSDWVRRLWDEKPPRYTRALLETLALVAYKQPVTRGDIEQVRGVSVSQNIMRTLVERDWIRVVGQREVPGRPSLYGTTKTFLDYFNLQSLTDLPPLAEIRALIEPALVVEDETITVAVQATEDAETGDSVADVDAASNSDEAGDVETSDQAASDPESADVVQLHSGVGPSN</sequence>
<dbReference type="AlphaFoldDB" id="A0A812INY2"/>
<evidence type="ECO:0000313" key="7">
    <source>
        <dbReference type="Proteomes" id="UP000601435"/>
    </source>
</evidence>
<evidence type="ECO:0000256" key="5">
    <source>
        <dbReference type="SAM" id="MobiDB-lite"/>
    </source>
</evidence>
<dbReference type="PIRSF" id="PIRSF019345">
    <property type="entry name" value="ScpB"/>
    <property type="match status" value="1"/>
</dbReference>
<evidence type="ECO:0000256" key="2">
    <source>
        <dbReference type="ARBA" id="ARBA00022618"/>
    </source>
</evidence>
<dbReference type="Gene3D" id="1.10.10.10">
    <property type="entry name" value="Winged helix-like DNA-binding domain superfamily/Winged helix DNA-binding domain"/>
    <property type="match status" value="2"/>
</dbReference>
<keyword evidence="2" id="KW-0132">Cell division</keyword>